<gene>
    <name evidence="2" type="ORF">JBS370_LOCUS37634</name>
</gene>
<evidence type="ECO:0000259" key="1">
    <source>
        <dbReference type="Pfam" id="PF14295"/>
    </source>
</evidence>
<name>A0A820D9S3_9BILA</name>
<organism evidence="2 3">
    <name type="scientific">Rotaria sordida</name>
    <dbReference type="NCBI Taxonomy" id="392033"/>
    <lineage>
        <taxon>Eukaryota</taxon>
        <taxon>Metazoa</taxon>
        <taxon>Spiralia</taxon>
        <taxon>Gnathifera</taxon>
        <taxon>Rotifera</taxon>
        <taxon>Eurotatoria</taxon>
        <taxon>Bdelloidea</taxon>
        <taxon>Philodinida</taxon>
        <taxon>Philodinidae</taxon>
        <taxon>Rotaria</taxon>
    </lineage>
</organism>
<dbReference type="Pfam" id="PF14295">
    <property type="entry name" value="PAN_4"/>
    <property type="match status" value="1"/>
</dbReference>
<feature type="non-terminal residue" evidence="2">
    <location>
        <position position="1"/>
    </location>
</feature>
<protein>
    <recommendedName>
        <fullName evidence="1">Apple domain-containing protein</fullName>
    </recommendedName>
</protein>
<dbReference type="EMBL" id="CAJOBD010017874">
    <property type="protein sequence ID" value="CAF4225493.1"/>
    <property type="molecule type" value="Genomic_DNA"/>
</dbReference>
<feature type="non-terminal residue" evidence="2">
    <location>
        <position position="95"/>
    </location>
</feature>
<dbReference type="AlphaFoldDB" id="A0A820D9S3"/>
<evidence type="ECO:0000313" key="3">
    <source>
        <dbReference type="Proteomes" id="UP000663836"/>
    </source>
</evidence>
<dbReference type="InterPro" id="IPR003609">
    <property type="entry name" value="Pan_app"/>
</dbReference>
<feature type="domain" description="Apple" evidence="1">
    <location>
        <begin position="31"/>
        <end position="73"/>
    </location>
</feature>
<dbReference type="Gene3D" id="3.50.4.10">
    <property type="entry name" value="Hepatocyte Growth Factor"/>
    <property type="match status" value="1"/>
</dbReference>
<accession>A0A820D9S3</accession>
<sequence>MIGFITINILSLDSVNSLINWNGNNWAMSCDFSGRDLSNARTSGELCGKTCAESPGCTHFTWTQYNGGTCWMKSGTISKSDAFSTDDPAMACGVI</sequence>
<proteinExistence type="predicted"/>
<dbReference type="Proteomes" id="UP000663836">
    <property type="component" value="Unassembled WGS sequence"/>
</dbReference>
<comment type="caution">
    <text evidence="2">The sequence shown here is derived from an EMBL/GenBank/DDBJ whole genome shotgun (WGS) entry which is preliminary data.</text>
</comment>
<evidence type="ECO:0000313" key="2">
    <source>
        <dbReference type="EMBL" id="CAF4225493.1"/>
    </source>
</evidence>
<reference evidence="2" key="1">
    <citation type="submission" date="2021-02" db="EMBL/GenBank/DDBJ databases">
        <authorList>
            <person name="Nowell W R."/>
        </authorList>
    </citation>
    <scope>NUCLEOTIDE SEQUENCE</scope>
</reference>